<proteinExistence type="predicted"/>
<gene>
    <name evidence="2" type="ORF">PT015_08570</name>
</gene>
<protein>
    <recommendedName>
        <fullName evidence="4">Lipoprotein</fullName>
    </recommendedName>
</protein>
<evidence type="ECO:0000313" key="2">
    <source>
        <dbReference type="EMBL" id="WIM89476.1"/>
    </source>
</evidence>
<evidence type="ECO:0000313" key="3">
    <source>
        <dbReference type="Proteomes" id="UP001236585"/>
    </source>
</evidence>
<dbReference type="Proteomes" id="UP001236585">
    <property type="component" value="Chromosome"/>
</dbReference>
<sequence length="166" mass="17981">MVGPIRKFTAFYGAHPLHLLGTVAAWAVAGYAVIELGPHALWNSRVWWQSIGVWFVAAIVSHDLILFPLYSLADRSIVKGLAAVRRPPTLAVSPVNYVRIPTLAAGLSLLLFFPGIIRQGRSSYFAATGQTQEPFLARWLLLVAAVYGVSALAYAVRVAVARKALA</sequence>
<keyword evidence="1" id="KW-0472">Membrane</keyword>
<accession>A0ABY8W1M7</accession>
<feature type="transmembrane region" description="Helical" evidence="1">
    <location>
        <begin position="94"/>
        <end position="117"/>
    </location>
</feature>
<feature type="transmembrane region" description="Helical" evidence="1">
    <location>
        <begin position="12"/>
        <end position="34"/>
    </location>
</feature>
<evidence type="ECO:0000256" key="1">
    <source>
        <dbReference type="SAM" id="Phobius"/>
    </source>
</evidence>
<dbReference type="EMBL" id="CP126981">
    <property type="protein sequence ID" value="WIM89476.1"/>
    <property type="molecule type" value="Genomic_DNA"/>
</dbReference>
<name>A0ABY8W1M7_9MYCO</name>
<dbReference type="RefSeq" id="WP_285190207.1">
    <property type="nucleotide sequence ID" value="NZ_CP126981.1"/>
</dbReference>
<reference evidence="2 3" key="1">
    <citation type="journal article" date="2023" name="Microbiol. Resour. Announc.">
        <title>Complete Genome Sequence of Mycobacterium wuenschmanii, a novel Nontuberculous Mycobacterium Isolated from a captive population of Amazon Milk Frogs.</title>
        <authorList>
            <person name="Hicks J."/>
            <person name="Zeineldin M."/>
            <person name="Ward H."/>
            <person name="Wuenschmann A."/>
            <person name="Camp P."/>
            <person name="Farrell D."/>
            <person name="Lehman K."/>
            <person name="Thacker T."/>
            <person name="Cuthbert E."/>
        </authorList>
    </citation>
    <scope>NUCLEOTIDE SEQUENCE [LARGE SCALE GENOMIC DNA]</scope>
    <source>
        <strain evidence="2 3">Wuenschmanii</strain>
    </source>
</reference>
<organism evidence="2 3">
    <name type="scientific">Candidatus Mycobacterium wuenschmannii</name>
    <dbReference type="NCBI Taxonomy" id="3027808"/>
    <lineage>
        <taxon>Bacteria</taxon>
        <taxon>Bacillati</taxon>
        <taxon>Actinomycetota</taxon>
        <taxon>Actinomycetes</taxon>
        <taxon>Mycobacteriales</taxon>
        <taxon>Mycobacteriaceae</taxon>
        <taxon>Mycobacterium</taxon>
    </lineage>
</organism>
<keyword evidence="1" id="KW-1133">Transmembrane helix</keyword>
<feature type="transmembrane region" description="Helical" evidence="1">
    <location>
        <begin position="137"/>
        <end position="160"/>
    </location>
</feature>
<feature type="transmembrane region" description="Helical" evidence="1">
    <location>
        <begin position="46"/>
        <end position="73"/>
    </location>
</feature>
<keyword evidence="3" id="KW-1185">Reference proteome</keyword>
<keyword evidence="1" id="KW-0812">Transmembrane</keyword>
<evidence type="ECO:0008006" key="4">
    <source>
        <dbReference type="Google" id="ProtNLM"/>
    </source>
</evidence>